<keyword evidence="3" id="KW-1185">Reference proteome</keyword>
<accession>A0ABQ1V129</accession>
<dbReference type="GO" id="GO:0016787">
    <property type="term" value="F:hydrolase activity"/>
    <property type="evidence" value="ECO:0007669"/>
    <property type="project" value="UniProtKB-KW"/>
</dbReference>
<reference evidence="3" key="1">
    <citation type="journal article" date="2019" name="Int. J. Syst. Evol. Microbiol.">
        <title>The Global Catalogue of Microorganisms (GCM) 10K type strain sequencing project: providing services to taxonomists for standard genome sequencing and annotation.</title>
        <authorList>
            <consortium name="The Broad Institute Genomics Platform"/>
            <consortium name="The Broad Institute Genome Sequencing Center for Infectious Disease"/>
            <person name="Wu L."/>
            <person name="Ma J."/>
        </authorList>
    </citation>
    <scope>NUCLEOTIDE SEQUENCE [LARGE SCALE GENOMIC DNA]</scope>
    <source>
        <strain evidence="3">CCM 7855</strain>
    </source>
</reference>
<evidence type="ECO:0000259" key="1">
    <source>
        <dbReference type="Pfam" id="PF07858"/>
    </source>
</evidence>
<protein>
    <submittedName>
        <fullName evidence="2">Limonene-1,2-epoxide hydrolase</fullName>
    </submittedName>
</protein>
<organism evidence="2 3">
    <name type="scientific">Williamsia phyllosphaerae</name>
    <dbReference type="NCBI Taxonomy" id="885042"/>
    <lineage>
        <taxon>Bacteria</taxon>
        <taxon>Bacillati</taxon>
        <taxon>Actinomycetota</taxon>
        <taxon>Actinomycetes</taxon>
        <taxon>Mycobacteriales</taxon>
        <taxon>Nocardiaceae</taxon>
        <taxon>Williamsia</taxon>
    </lineage>
</organism>
<dbReference type="InterPro" id="IPR032710">
    <property type="entry name" value="NTF2-like_dom_sf"/>
</dbReference>
<keyword evidence="2" id="KW-0378">Hydrolase</keyword>
<dbReference type="Pfam" id="PF07858">
    <property type="entry name" value="LEH"/>
    <property type="match status" value="1"/>
</dbReference>
<dbReference type="InterPro" id="IPR013100">
    <property type="entry name" value="LEH"/>
</dbReference>
<comment type="caution">
    <text evidence="2">The sequence shown here is derived from an EMBL/GenBank/DDBJ whole genome shotgun (WGS) entry which is preliminary data.</text>
</comment>
<dbReference type="EMBL" id="BMCS01000002">
    <property type="protein sequence ID" value="GGF33215.1"/>
    <property type="molecule type" value="Genomic_DNA"/>
</dbReference>
<evidence type="ECO:0000313" key="2">
    <source>
        <dbReference type="EMBL" id="GGF33215.1"/>
    </source>
</evidence>
<sequence>MAGVYPLRSDPDRTRRGGSGVDCLLWSPEDVTIRFLESLALADPDVAEQMLAPQVEYRVGHSGTRRGRAAVMRHLHRIAGSSWGFDVVIHRVTRDGSTVRTERTDAFIRGRLRIQVAVRGTAEVHDGKIVRWQDEMGRIALMRAISRGLLGAVVPSMRAHMPPP</sequence>
<dbReference type="RefSeq" id="WP_188490883.1">
    <property type="nucleotide sequence ID" value="NZ_BMCS01000002.1"/>
</dbReference>
<dbReference type="Gene3D" id="3.10.450.50">
    <property type="match status" value="1"/>
</dbReference>
<feature type="domain" description="Limonene-1,2-epoxide hydrolase" evidence="1">
    <location>
        <begin position="34"/>
        <end position="147"/>
    </location>
</feature>
<dbReference type="SUPFAM" id="SSF54427">
    <property type="entry name" value="NTF2-like"/>
    <property type="match status" value="1"/>
</dbReference>
<gene>
    <name evidence="2" type="ORF">GCM10007298_31340</name>
</gene>
<dbReference type="Proteomes" id="UP000632454">
    <property type="component" value="Unassembled WGS sequence"/>
</dbReference>
<proteinExistence type="predicted"/>
<name>A0ABQ1V129_9NOCA</name>
<evidence type="ECO:0000313" key="3">
    <source>
        <dbReference type="Proteomes" id="UP000632454"/>
    </source>
</evidence>